<dbReference type="SUPFAM" id="SSF63882">
    <property type="entry name" value="MoeA N-terminal region -like"/>
    <property type="match status" value="1"/>
</dbReference>
<keyword evidence="3 5" id="KW-0500">Molybdenum</keyword>
<dbReference type="RefSeq" id="WP_253663022.1">
    <property type="nucleotide sequence ID" value="NZ_BAAAJQ010000003.1"/>
</dbReference>
<dbReference type="PANTHER" id="PTHR10192:SF5">
    <property type="entry name" value="GEPHYRIN"/>
    <property type="match status" value="1"/>
</dbReference>
<dbReference type="Gene3D" id="2.40.340.10">
    <property type="entry name" value="MoeA, C-terminal, domain IV"/>
    <property type="match status" value="1"/>
</dbReference>
<dbReference type="InterPro" id="IPR005110">
    <property type="entry name" value="MoeA_linker/N"/>
</dbReference>
<gene>
    <name evidence="7" type="ORF">LX13_003902</name>
</gene>
<sequence>MRTVAEHRARIRALGIVAAPRSVPVDDSVGHVLAEDISAPVAVPAFDVSAVDGFAVTMNDLCTGSAPAVRGPRVAGPVTDPEVHVAPGTAIQIMTGAQVPSGAQAVVPVEATSGFVDDFTSGHVRISGSFAKGANIRVAGGDIAANEKVLTAGTRLSPNRIGVLRALGRTHVRVRSALRVAVVSTGSELVWAGEDTRPGQIHESNGSMLGADLAACGATVRRPNPIGDDVNSLRDTLELCADWADLIVTTGGISAGTEDVVRLALQGRDADFGPVALKPGRPQGLGRVDGVPIVCLPGNPVSSFVSYEVFVRPVVRAALGHRAIDRPTREVPLLSTLNAGRAGYTRYLLGILEIDGVTPCGPSSGSIRALAASDCIIVVDDTSFDHGSQVRAWVLDNSSCDRFR</sequence>
<evidence type="ECO:0000256" key="4">
    <source>
        <dbReference type="ARBA" id="ARBA00047317"/>
    </source>
</evidence>
<dbReference type="EMBL" id="JAMTCJ010000004">
    <property type="protein sequence ID" value="MCP2178061.1"/>
    <property type="molecule type" value="Genomic_DNA"/>
</dbReference>
<evidence type="ECO:0000259" key="6">
    <source>
        <dbReference type="SMART" id="SM00852"/>
    </source>
</evidence>
<comment type="caution">
    <text evidence="7">The sequence shown here is derived from an EMBL/GenBank/DDBJ whole genome shotgun (WGS) entry which is preliminary data.</text>
</comment>
<evidence type="ECO:0000313" key="8">
    <source>
        <dbReference type="Proteomes" id="UP001206895"/>
    </source>
</evidence>
<evidence type="ECO:0000256" key="3">
    <source>
        <dbReference type="ARBA" id="ARBA00022505"/>
    </source>
</evidence>
<keyword evidence="5" id="KW-0808">Transferase</keyword>
<keyword evidence="5" id="KW-0460">Magnesium</keyword>
<dbReference type="SUPFAM" id="SSF53218">
    <property type="entry name" value="Molybdenum cofactor biosynthesis proteins"/>
    <property type="match status" value="1"/>
</dbReference>
<comment type="function">
    <text evidence="1 5">Catalyzes the insertion of molybdate into adenylated molybdopterin with the concomitant release of AMP.</text>
</comment>
<evidence type="ECO:0000256" key="5">
    <source>
        <dbReference type="RuleBase" id="RU365090"/>
    </source>
</evidence>
<comment type="pathway">
    <text evidence="5">Cofactor biosynthesis; molybdopterin biosynthesis.</text>
</comment>
<dbReference type="Gene3D" id="3.40.980.10">
    <property type="entry name" value="MoaB/Mog-like domain"/>
    <property type="match status" value="1"/>
</dbReference>
<keyword evidence="5" id="KW-0479">Metal-binding</keyword>
<dbReference type="Pfam" id="PF00994">
    <property type="entry name" value="MoCF_biosynth"/>
    <property type="match status" value="1"/>
</dbReference>
<dbReference type="EC" id="2.10.1.1" evidence="5"/>
<dbReference type="InterPro" id="IPR036688">
    <property type="entry name" value="MoeA_C_domain_IV_sf"/>
</dbReference>
<dbReference type="SUPFAM" id="SSF63867">
    <property type="entry name" value="MoeA C-terminal domain-like"/>
    <property type="match status" value="1"/>
</dbReference>
<proteinExistence type="inferred from homology"/>
<comment type="catalytic activity">
    <reaction evidence="4">
        <text>adenylyl-molybdopterin + molybdate = Mo-molybdopterin + AMP + H(+)</text>
        <dbReference type="Rhea" id="RHEA:35047"/>
        <dbReference type="ChEBI" id="CHEBI:15378"/>
        <dbReference type="ChEBI" id="CHEBI:36264"/>
        <dbReference type="ChEBI" id="CHEBI:62727"/>
        <dbReference type="ChEBI" id="CHEBI:71302"/>
        <dbReference type="ChEBI" id="CHEBI:456215"/>
        <dbReference type="EC" id="2.10.1.1"/>
    </reaction>
</comment>
<dbReference type="InterPro" id="IPR001453">
    <property type="entry name" value="MoaB/Mog_dom"/>
</dbReference>
<evidence type="ECO:0000256" key="1">
    <source>
        <dbReference type="ARBA" id="ARBA00002901"/>
    </source>
</evidence>
<keyword evidence="5" id="KW-0501">Molybdenum cofactor biosynthesis</keyword>
<evidence type="ECO:0000313" key="7">
    <source>
        <dbReference type="EMBL" id="MCP2178061.1"/>
    </source>
</evidence>
<dbReference type="InterPro" id="IPR038987">
    <property type="entry name" value="MoeA-like"/>
</dbReference>
<dbReference type="CDD" id="cd00887">
    <property type="entry name" value="MoeA"/>
    <property type="match status" value="1"/>
</dbReference>
<dbReference type="NCBIfam" id="TIGR00177">
    <property type="entry name" value="molyb_syn"/>
    <property type="match status" value="1"/>
</dbReference>
<organism evidence="7 8">
    <name type="scientific">Williamsia maris</name>
    <dbReference type="NCBI Taxonomy" id="72806"/>
    <lineage>
        <taxon>Bacteria</taxon>
        <taxon>Bacillati</taxon>
        <taxon>Actinomycetota</taxon>
        <taxon>Actinomycetes</taxon>
        <taxon>Mycobacteriales</taxon>
        <taxon>Nocardiaceae</taxon>
        <taxon>Williamsia</taxon>
    </lineage>
</organism>
<dbReference type="InterPro" id="IPR036135">
    <property type="entry name" value="MoeA_linker/N_sf"/>
</dbReference>
<evidence type="ECO:0000256" key="2">
    <source>
        <dbReference type="ARBA" id="ARBA00010763"/>
    </source>
</evidence>
<dbReference type="InterPro" id="IPR036425">
    <property type="entry name" value="MoaB/Mog-like_dom_sf"/>
</dbReference>
<reference evidence="7 8" key="1">
    <citation type="submission" date="2022-06" db="EMBL/GenBank/DDBJ databases">
        <title>Genomic Encyclopedia of Archaeal and Bacterial Type Strains, Phase II (KMG-II): from individual species to whole genera.</title>
        <authorList>
            <person name="Goeker M."/>
        </authorList>
    </citation>
    <scope>NUCLEOTIDE SEQUENCE [LARGE SCALE GENOMIC DNA]</scope>
    <source>
        <strain evidence="7 8">DSM 44693</strain>
    </source>
</reference>
<name>A0ABT1HJG0_9NOCA</name>
<dbReference type="Gene3D" id="2.170.190.11">
    <property type="entry name" value="Molybdopterin biosynthesis moea protein, domain 3"/>
    <property type="match status" value="1"/>
</dbReference>
<dbReference type="PANTHER" id="PTHR10192">
    <property type="entry name" value="MOLYBDOPTERIN BIOSYNTHESIS PROTEIN"/>
    <property type="match status" value="1"/>
</dbReference>
<keyword evidence="8" id="KW-1185">Reference proteome</keyword>
<accession>A0ABT1HJG0</accession>
<protein>
    <recommendedName>
        <fullName evidence="5">Molybdopterin molybdenumtransferase</fullName>
        <ecNumber evidence="5">2.10.1.1</ecNumber>
    </recommendedName>
</protein>
<feature type="domain" description="MoaB/Mog" evidence="6">
    <location>
        <begin position="181"/>
        <end position="317"/>
    </location>
</feature>
<comment type="cofactor">
    <cofactor evidence="5">
        <name>Mg(2+)</name>
        <dbReference type="ChEBI" id="CHEBI:18420"/>
    </cofactor>
</comment>
<dbReference type="NCBIfam" id="NF045515">
    <property type="entry name" value="Glp_gephyrin"/>
    <property type="match status" value="1"/>
</dbReference>
<comment type="similarity">
    <text evidence="2 5">Belongs to the MoeA family.</text>
</comment>
<dbReference type="SMART" id="SM00852">
    <property type="entry name" value="MoCF_biosynth"/>
    <property type="match status" value="1"/>
</dbReference>
<dbReference type="Pfam" id="PF03453">
    <property type="entry name" value="MoeA_N"/>
    <property type="match status" value="1"/>
</dbReference>
<dbReference type="Proteomes" id="UP001206895">
    <property type="component" value="Unassembled WGS sequence"/>
</dbReference>
<dbReference type="Gene3D" id="3.90.105.10">
    <property type="entry name" value="Molybdopterin biosynthesis moea protein, domain 2"/>
    <property type="match status" value="1"/>
</dbReference>